<dbReference type="EMBL" id="CAJVQC010005753">
    <property type="protein sequence ID" value="CAG8558259.1"/>
    <property type="molecule type" value="Genomic_DNA"/>
</dbReference>
<protein>
    <submittedName>
        <fullName evidence="1">17462_t:CDS:1</fullName>
    </submittedName>
</protein>
<keyword evidence="2" id="KW-1185">Reference proteome</keyword>
<sequence length="204" mass="23035">DQVRGQHLNNKWLDICPVDVKDNNDVVEKLVKINGKSAKMSIRLNNVVGCVSCADVVVYNSRKASFVVNEDCVIENSEDEKSNFIDIRCIKSESMENDDVDCDEKEKSEIINIIDSDKSNHINKMKVENFPNEFLEVGEVMPELKSAKSVSDDAENDNKGCEAADGRMNDSRNCSKNKIEKKKDKSTAFNNHQKSFKNKHEASE</sequence>
<evidence type="ECO:0000313" key="2">
    <source>
        <dbReference type="Proteomes" id="UP000789920"/>
    </source>
</evidence>
<accession>A0ACA9LXX3</accession>
<proteinExistence type="predicted"/>
<evidence type="ECO:0000313" key="1">
    <source>
        <dbReference type="EMBL" id="CAG8558259.1"/>
    </source>
</evidence>
<name>A0ACA9LXX3_9GLOM</name>
<comment type="caution">
    <text evidence="1">The sequence shown here is derived from an EMBL/GenBank/DDBJ whole genome shotgun (WGS) entry which is preliminary data.</text>
</comment>
<gene>
    <name evidence="1" type="ORF">RPERSI_LOCUS4254</name>
</gene>
<organism evidence="1 2">
    <name type="scientific">Racocetra persica</name>
    <dbReference type="NCBI Taxonomy" id="160502"/>
    <lineage>
        <taxon>Eukaryota</taxon>
        <taxon>Fungi</taxon>
        <taxon>Fungi incertae sedis</taxon>
        <taxon>Mucoromycota</taxon>
        <taxon>Glomeromycotina</taxon>
        <taxon>Glomeromycetes</taxon>
        <taxon>Diversisporales</taxon>
        <taxon>Gigasporaceae</taxon>
        <taxon>Racocetra</taxon>
    </lineage>
</organism>
<feature type="non-terminal residue" evidence="1">
    <location>
        <position position="1"/>
    </location>
</feature>
<reference evidence="1" key="1">
    <citation type="submission" date="2021-06" db="EMBL/GenBank/DDBJ databases">
        <authorList>
            <person name="Kallberg Y."/>
            <person name="Tangrot J."/>
            <person name="Rosling A."/>
        </authorList>
    </citation>
    <scope>NUCLEOTIDE SEQUENCE</scope>
    <source>
        <strain evidence="1">MA461A</strain>
    </source>
</reference>
<dbReference type="Proteomes" id="UP000789920">
    <property type="component" value="Unassembled WGS sequence"/>
</dbReference>